<dbReference type="SUPFAM" id="SSF55729">
    <property type="entry name" value="Acyl-CoA N-acyltransferases (Nat)"/>
    <property type="match status" value="2"/>
</dbReference>
<dbReference type="GO" id="GO:0016747">
    <property type="term" value="F:acyltransferase activity, transferring groups other than amino-acyl groups"/>
    <property type="evidence" value="ECO:0007669"/>
    <property type="project" value="InterPro"/>
</dbReference>
<dbReference type="AlphaFoldDB" id="A0A6I3JD60"/>
<dbReference type="Proteomes" id="UP000433406">
    <property type="component" value="Unassembled WGS sequence"/>
</dbReference>
<comment type="caution">
    <text evidence="1">The sequence shown here is derived from an EMBL/GenBank/DDBJ whole genome shotgun (WGS) entry which is preliminary data.</text>
</comment>
<dbReference type="RefSeq" id="WP_154615573.1">
    <property type="nucleotide sequence ID" value="NZ_CP053660.1"/>
</dbReference>
<keyword evidence="2" id="KW-1185">Reference proteome</keyword>
<accession>A0A6I3JD60</accession>
<reference evidence="1 2" key="1">
    <citation type="submission" date="2019-10" db="EMBL/GenBank/DDBJ databases">
        <title>Nocardioides novel species isolated from the excrement of Marmot.</title>
        <authorList>
            <person name="Zhang G."/>
        </authorList>
    </citation>
    <scope>NUCLEOTIDE SEQUENCE [LARGE SCALE GENOMIC DNA]</scope>
    <source>
        <strain evidence="2">zg-579</strain>
    </source>
</reference>
<dbReference type="EMBL" id="WLCI01000013">
    <property type="protein sequence ID" value="MTB96050.1"/>
    <property type="molecule type" value="Genomic_DNA"/>
</dbReference>
<keyword evidence="1" id="KW-0808">Transferase</keyword>
<dbReference type="Gene3D" id="3.40.630.30">
    <property type="match status" value="1"/>
</dbReference>
<dbReference type="PROSITE" id="PS51186">
    <property type="entry name" value="GNAT"/>
    <property type="match status" value="1"/>
</dbReference>
<sequence>MSTSGTDLRIVAVDPFDDAALEAWHATYAVAEAHGYEDTATVWQLEEVRALMQAPASGYRIDAWNGLLGTEPDAFVVAAGWMRTPRHDNLDRADLSVHVLPAHRRRGHGTRVLAHLEQVARERGRSILLAEAHYAYAAGPAGAGECGPEFARARGYALGLGDVQRRLRLPVAAGLLDRLAAEAAPHHAAYTLRSWAGPVPDELLDGWAEVTASLTTEAPVGELALEPERPDPVAVREHEAVLARQGRRKYNTVALAPDGTVAAYTDLVTTVHEPGRAYQWGTLVRRAHRGHRLGLAVKVANLRLLQAGRPDLTHLLTYNAEVNDHMVAVNDLLGFEPVARLGEFQKRL</sequence>
<dbReference type="CDD" id="cd04301">
    <property type="entry name" value="NAT_SF"/>
    <property type="match status" value="1"/>
</dbReference>
<proteinExistence type="predicted"/>
<dbReference type="Pfam" id="PF00583">
    <property type="entry name" value="Acetyltransf_1"/>
    <property type="match status" value="1"/>
</dbReference>
<organism evidence="1 2">
    <name type="scientific">Nocardioides marmotae</name>
    <dbReference type="NCBI Taxonomy" id="2663857"/>
    <lineage>
        <taxon>Bacteria</taxon>
        <taxon>Bacillati</taxon>
        <taxon>Actinomycetota</taxon>
        <taxon>Actinomycetes</taxon>
        <taxon>Propionibacteriales</taxon>
        <taxon>Nocardioidaceae</taxon>
        <taxon>Nocardioides</taxon>
    </lineage>
</organism>
<dbReference type="InterPro" id="IPR000182">
    <property type="entry name" value="GNAT_dom"/>
</dbReference>
<name>A0A6I3JD60_9ACTN</name>
<gene>
    <name evidence="1" type="ORF">GGQ22_13255</name>
</gene>
<dbReference type="InterPro" id="IPR016181">
    <property type="entry name" value="Acyl_CoA_acyltransferase"/>
</dbReference>
<evidence type="ECO:0000313" key="2">
    <source>
        <dbReference type="Proteomes" id="UP000433406"/>
    </source>
</evidence>
<protein>
    <submittedName>
        <fullName evidence="1">GNAT family N-acetyltransferase</fullName>
    </submittedName>
</protein>
<evidence type="ECO:0000313" key="1">
    <source>
        <dbReference type="EMBL" id="MTB96050.1"/>
    </source>
</evidence>